<sequence length="386" mass="42852">MMRWGPPPSEYGWDERDDRRYYHHRPSYDYAGHERGIPVPNDYYEEPYQNRPYRRAGMAPEPATPARGPPSPPRRPRRRPTYDDPSEDESEDEKPKRKRNGRERTPPAEEILRLPFTMWMNSSLKNHFVATVGEFVGTTMFLFFAFAGTQVANAGTTTATQTTTNASTGFSPIVLMYISVCFGFSLMVNVWIFYRISGGLFNPAVTLAMAMTRTINYARATLLLVAQLAGAIFSSYIVSVLFPTEFNVRTTLSEKTSLVQGVVIEALLTAELVFAIFMLAKEKHKATFMAPIGIGLALFVAELVGVYYTGGSLNPARSFGPCVVSGKFDSEHWIYWVGPAAGAVIAVAFYKVIKILEYEVANPGQDETSEEAAAEAAAGTPKKEDV</sequence>
<feature type="region of interest" description="Disordered" evidence="10">
    <location>
        <begin position="365"/>
        <end position="386"/>
    </location>
</feature>
<comment type="caution">
    <text evidence="12">The sequence shown here is derived from an EMBL/GenBank/DDBJ whole genome shotgun (WGS) entry which is preliminary data.</text>
</comment>
<dbReference type="InterPro" id="IPR000425">
    <property type="entry name" value="MIP"/>
</dbReference>
<evidence type="ECO:0000256" key="3">
    <source>
        <dbReference type="ARBA" id="ARBA00022448"/>
    </source>
</evidence>
<keyword evidence="3 9" id="KW-0813">Transport</keyword>
<dbReference type="InterPro" id="IPR023271">
    <property type="entry name" value="Aquaporin-like"/>
</dbReference>
<dbReference type="AlphaFoldDB" id="A0AAV9JBD4"/>
<keyword evidence="5" id="KW-0677">Repeat</keyword>
<accession>A0AAV9JBD4</accession>
<evidence type="ECO:0000256" key="9">
    <source>
        <dbReference type="RuleBase" id="RU000477"/>
    </source>
</evidence>
<dbReference type="SUPFAM" id="SSF81338">
    <property type="entry name" value="Aquaporin-like"/>
    <property type="match status" value="1"/>
</dbReference>
<comment type="similarity">
    <text evidence="2 9">Belongs to the MIP/aquaporin (TC 1.A.8) family.</text>
</comment>
<dbReference type="PANTHER" id="PTHR19139:SF283">
    <property type="entry name" value="AQUAPORIN"/>
    <property type="match status" value="1"/>
</dbReference>
<feature type="transmembrane region" description="Helical" evidence="11">
    <location>
        <begin position="128"/>
        <end position="147"/>
    </location>
</feature>
<comment type="subcellular location">
    <subcellularLocation>
        <location evidence="1">Membrane</location>
        <topology evidence="1">Multi-pass membrane protein</topology>
    </subcellularLocation>
</comment>
<gene>
    <name evidence="12" type="ORF">LTR36_006689</name>
</gene>
<feature type="transmembrane region" description="Helical" evidence="11">
    <location>
        <begin position="287"/>
        <end position="308"/>
    </location>
</feature>
<protein>
    <recommendedName>
        <fullName evidence="14">Aquaporin-like protein</fullName>
    </recommendedName>
</protein>
<keyword evidence="7 11" id="KW-0472">Membrane</keyword>
<evidence type="ECO:0000313" key="13">
    <source>
        <dbReference type="Proteomes" id="UP001324427"/>
    </source>
</evidence>
<evidence type="ECO:0000256" key="4">
    <source>
        <dbReference type="ARBA" id="ARBA00022692"/>
    </source>
</evidence>
<dbReference type="PANTHER" id="PTHR19139">
    <property type="entry name" value="AQUAPORIN TRANSPORTER"/>
    <property type="match status" value="1"/>
</dbReference>
<dbReference type="Pfam" id="PF00230">
    <property type="entry name" value="MIP"/>
    <property type="match status" value="1"/>
</dbReference>
<reference evidence="12 13" key="1">
    <citation type="submission" date="2021-11" db="EMBL/GenBank/DDBJ databases">
        <title>Black yeast isolated from Biological Soil Crust.</title>
        <authorList>
            <person name="Kurbessoian T."/>
        </authorList>
    </citation>
    <scope>NUCLEOTIDE SEQUENCE [LARGE SCALE GENOMIC DNA]</scope>
    <source>
        <strain evidence="12 13">CCFEE 5522</strain>
    </source>
</reference>
<feature type="region of interest" description="Disordered" evidence="10">
    <location>
        <begin position="26"/>
        <end position="107"/>
    </location>
</feature>
<dbReference type="PRINTS" id="PR00783">
    <property type="entry name" value="MINTRINSICP"/>
</dbReference>
<evidence type="ECO:0000256" key="8">
    <source>
        <dbReference type="ARBA" id="ARBA00034651"/>
    </source>
</evidence>
<dbReference type="InterPro" id="IPR034294">
    <property type="entry name" value="Aquaporin_transptr"/>
</dbReference>
<evidence type="ECO:0008006" key="14">
    <source>
        <dbReference type="Google" id="ProtNLM"/>
    </source>
</evidence>
<evidence type="ECO:0000256" key="2">
    <source>
        <dbReference type="ARBA" id="ARBA00006175"/>
    </source>
</evidence>
<comment type="catalytic activity">
    <reaction evidence="8">
        <text>H2O(in) = H2O(out)</text>
        <dbReference type="Rhea" id="RHEA:29667"/>
        <dbReference type="ChEBI" id="CHEBI:15377"/>
    </reaction>
</comment>
<name>A0AAV9JBD4_9PEZI</name>
<evidence type="ECO:0000256" key="1">
    <source>
        <dbReference type="ARBA" id="ARBA00004141"/>
    </source>
</evidence>
<dbReference type="Gene3D" id="1.20.1080.10">
    <property type="entry name" value="Glycerol uptake facilitator protein"/>
    <property type="match status" value="1"/>
</dbReference>
<dbReference type="GO" id="GO:0005886">
    <property type="term" value="C:plasma membrane"/>
    <property type="evidence" value="ECO:0007669"/>
    <property type="project" value="TreeGrafter"/>
</dbReference>
<keyword evidence="13" id="KW-1185">Reference proteome</keyword>
<dbReference type="FunFam" id="1.20.1080.10:FF:000014">
    <property type="entry name" value="Aquaporin 1"/>
    <property type="match status" value="1"/>
</dbReference>
<keyword evidence="4 9" id="KW-0812">Transmembrane</keyword>
<feature type="transmembrane region" description="Helical" evidence="11">
    <location>
        <begin position="333"/>
        <end position="353"/>
    </location>
</feature>
<feature type="transmembrane region" description="Helical" evidence="11">
    <location>
        <begin position="258"/>
        <end position="280"/>
    </location>
</feature>
<feature type="transmembrane region" description="Helical" evidence="11">
    <location>
        <begin position="217"/>
        <end position="238"/>
    </location>
</feature>
<dbReference type="EMBL" id="JAVFHQ010000041">
    <property type="protein sequence ID" value="KAK4542437.1"/>
    <property type="molecule type" value="Genomic_DNA"/>
</dbReference>
<evidence type="ECO:0000256" key="10">
    <source>
        <dbReference type="SAM" id="MobiDB-lite"/>
    </source>
</evidence>
<dbReference type="GO" id="GO:0015250">
    <property type="term" value="F:water channel activity"/>
    <property type="evidence" value="ECO:0007669"/>
    <property type="project" value="TreeGrafter"/>
</dbReference>
<evidence type="ECO:0000256" key="5">
    <source>
        <dbReference type="ARBA" id="ARBA00022737"/>
    </source>
</evidence>
<feature type="transmembrane region" description="Helical" evidence="11">
    <location>
        <begin position="174"/>
        <end position="196"/>
    </location>
</feature>
<organism evidence="12 13">
    <name type="scientific">Oleoguttula mirabilis</name>
    <dbReference type="NCBI Taxonomy" id="1507867"/>
    <lineage>
        <taxon>Eukaryota</taxon>
        <taxon>Fungi</taxon>
        <taxon>Dikarya</taxon>
        <taxon>Ascomycota</taxon>
        <taxon>Pezizomycotina</taxon>
        <taxon>Dothideomycetes</taxon>
        <taxon>Dothideomycetidae</taxon>
        <taxon>Mycosphaerellales</taxon>
        <taxon>Teratosphaeriaceae</taxon>
        <taxon>Oleoguttula</taxon>
    </lineage>
</organism>
<evidence type="ECO:0000256" key="11">
    <source>
        <dbReference type="SAM" id="Phobius"/>
    </source>
</evidence>
<evidence type="ECO:0000256" key="6">
    <source>
        <dbReference type="ARBA" id="ARBA00022989"/>
    </source>
</evidence>
<evidence type="ECO:0000256" key="7">
    <source>
        <dbReference type="ARBA" id="ARBA00023136"/>
    </source>
</evidence>
<dbReference type="Proteomes" id="UP001324427">
    <property type="component" value="Unassembled WGS sequence"/>
</dbReference>
<proteinExistence type="inferred from homology"/>
<keyword evidence="6 11" id="KW-1133">Transmembrane helix</keyword>
<evidence type="ECO:0000313" key="12">
    <source>
        <dbReference type="EMBL" id="KAK4542437.1"/>
    </source>
</evidence>